<accession>A0A263BY08</accession>
<dbReference type="Proteomes" id="UP000217083">
    <property type="component" value="Unassembled WGS sequence"/>
</dbReference>
<feature type="transmembrane region" description="Helical" evidence="1">
    <location>
        <begin position="6"/>
        <end position="23"/>
    </location>
</feature>
<name>A0A263BY08_9BACI</name>
<sequence length="197" mass="22922">MYKKWTFISTIAILLTISFYIVPKQQLGMKVISIHANFIEATTLEQLENKTDLIVIATTSQAFLDRKHVFKYMKDNNGNDLPGITDLFTRTEIIIEKIIKQPEDEKFAINDKLQIIEPISYDARKKVKVTLAHYEELEVNETYILFLGKNTFGNYSLLNMNNGKFKLKNLNSDSKANNLHDKLAKQVHQKYKEKYLN</sequence>
<dbReference type="EMBL" id="NPIA01000001">
    <property type="protein sequence ID" value="OZM58046.1"/>
    <property type="molecule type" value="Genomic_DNA"/>
</dbReference>
<gene>
    <name evidence="2" type="ORF">CIB95_00250</name>
</gene>
<keyword evidence="3" id="KW-1185">Reference proteome</keyword>
<proteinExistence type="predicted"/>
<reference evidence="3" key="1">
    <citation type="submission" date="2017-08" db="EMBL/GenBank/DDBJ databases">
        <authorList>
            <person name="Huang Z."/>
        </authorList>
    </citation>
    <scope>NUCLEOTIDE SEQUENCE [LARGE SCALE GENOMIC DNA]</scope>
    <source>
        <strain evidence="3">SA5d-4</strain>
    </source>
</reference>
<evidence type="ECO:0000313" key="3">
    <source>
        <dbReference type="Proteomes" id="UP000217083"/>
    </source>
</evidence>
<evidence type="ECO:0000313" key="2">
    <source>
        <dbReference type="EMBL" id="OZM58046.1"/>
    </source>
</evidence>
<comment type="caution">
    <text evidence="2">The sequence shown here is derived from an EMBL/GenBank/DDBJ whole genome shotgun (WGS) entry which is preliminary data.</text>
</comment>
<protein>
    <submittedName>
        <fullName evidence="2">Uncharacterized protein</fullName>
    </submittedName>
</protein>
<dbReference type="AlphaFoldDB" id="A0A263BY08"/>
<keyword evidence="1" id="KW-0812">Transmembrane</keyword>
<dbReference type="RefSeq" id="WP_094920313.1">
    <property type="nucleotide sequence ID" value="NZ_NPIA01000001.1"/>
</dbReference>
<keyword evidence="1" id="KW-1133">Transmembrane helix</keyword>
<keyword evidence="1" id="KW-0472">Membrane</keyword>
<evidence type="ECO:0000256" key="1">
    <source>
        <dbReference type="SAM" id="Phobius"/>
    </source>
</evidence>
<reference evidence="2 3" key="2">
    <citation type="submission" date="2017-09" db="EMBL/GenBank/DDBJ databases">
        <title>Bacillus patelloidae sp. nov., isolated from the intestinal tract of a marine limpet.</title>
        <authorList>
            <person name="Liu R."/>
            <person name="Dong C."/>
            <person name="Shao Z."/>
        </authorList>
    </citation>
    <scope>NUCLEOTIDE SEQUENCE [LARGE SCALE GENOMIC DNA]</scope>
    <source>
        <strain evidence="2 3">SA5d-4</strain>
    </source>
</reference>
<organism evidence="2 3">
    <name type="scientific">Lottiidibacillus patelloidae</name>
    <dbReference type="NCBI Taxonomy" id="2670334"/>
    <lineage>
        <taxon>Bacteria</taxon>
        <taxon>Bacillati</taxon>
        <taxon>Bacillota</taxon>
        <taxon>Bacilli</taxon>
        <taxon>Bacillales</taxon>
        <taxon>Bacillaceae</taxon>
        <taxon>Lottiidibacillus</taxon>
    </lineage>
</organism>